<organism evidence="9 10">
    <name type="scientific">Riccia fluitans</name>
    <dbReference type="NCBI Taxonomy" id="41844"/>
    <lineage>
        <taxon>Eukaryota</taxon>
        <taxon>Viridiplantae</taxon>
        <taxon>Streptophyta</taxon>
        <taxon>Embryophyta</taxon>
        <taxon>Marchantiophyta</taxon>
        <taxon>Marchantiopsida</taxon>
        <taxon>Marchantiidae</taxon>
        <taxon>Marchantiales</taxon>
        <taxon>Ricciaceae</taxon>
        <taxon>Riccia</taxon>
    </lineage>
</organism>
<keyword evidence="3 6" id="KW-0964">Secreted</keyword>
<evidence type="ECO:0000256" key="1">
    <source>
        <dbReference type="ARBA" id="ARBA00005392"/>
    </source>
</evidence>
<dbReference type="SUPFAM" id="SSF49590">
    <property type="entry name" value="PHL pollen allergen"/>
    <property type="match status" value="1"/>
</dbReference>
<evidence type="ECO:0000256" key="6">
    <source>
        <dbReference type="RuleBase" id="RU365023"/>
    </source>
</evidence>
<keyword evidence="6" id="KW-0961">Cell wall biogenesis/degradation</keyword>
<evidence type="ECO:0000313" key="9">
    <source>
        <dbReference type="EMBL" id="KAL2641924.1"/>
    </source>
</evidence>
<dbReference type="InterPro" id="IPR007118">
    <property type="entry name" value="Expan_Lol_pI"/>
</dbReference>
<dbReference type="GO" id="GO:0016020">
    <property type="term" value="C:membrane"/>
    <property type="evidence" value="ECO:0007669"/>
    <property type="project" value="UniProtKB-SubCell"/>
</dbReference>
<protein>
    <recommendedName>
        <fullName evidence="6">Expansin</fullName>
    </recommendedName>
</protein>
<dbReference type="PROSITE" id="PS50842">
    <property type="entry name" value="EXPANSIN_EG45"/>
    <property type="match status" value="1"/>
</dbReference>
<name>A0ABD1Z2A7_9MARC</name>
<dbReference type="PRINTS" id="PR01226">
    <property type="entry name" value="EXPANSIN"/>
</dbReference>
<dbReference type="SUPFAM" id="SSF50685">
    <property type="entry name" value="Barwin-like endoglucanases"/>
    <property type="match status" value="1"/>
</dbReference>
<dbReference type="Gene3D" id="2.60.40.760">
    <property type="entry name" value="Expansin, cellulose-binding-like domain"/>
    <property type="match status" value="1"/>
</dbReference>
<evidence type="ECO:0000259" key="7">
    <source>
        <dbReference type="PROSITE" id="PS50842"/>
    </source>
</evidence>
<dbReference type="InterPro" id="IPR002963">
    <property type="entry name" value="Expansin"/>
</dbReference>
<evidence type="ECO:0000259" key="8">
    <source>
        <dbReference type="PROSITE" id="PS50843"/>
    </source>
</evidence>
<evidence type="ECO:0000256" key="3">
    <source>
        <dbReference type="ARBA" id="ARBA00022525"/>
    </source>
</evidence>
<feature type="domain" description="Expansin-like CBD" evidence="8">
    <location>
        <begin position="153"/>
        <end position="232"/>
    </location>
</feature>
<proteinExistence type="inferred from homology"/>
<feature type="signal peptide" evidence="6">
    <location>
        <begin position="1"/>
        <end position="20"/>
    </location>
</feature>
<dbReference type="InterPro" id="IPR036749">
    <property type="entry name" value="Expansin_CBD_sf"/>
</dbReference>
<dbReference type="Pfam" id="PF03330">
    <property type="entry name" value="DPBB_1"/>
    <property type="match status" value="1"/>
</dbReference>
<evidence type="ECO:0000256" key="2">
    <source>
        <dbReference type="ARBA" id="ARBA00022512"/>
    </source>
</evidence>
<dbReference type="InterPro" id="IPR007117">
    <property type="entry name" value="Expansin_CBD"/>
</dbReference>
<dbReference type="Pfam" id="PF01357">
    <property type="entry name" value="Expansin_C"/>
    <property type="match status" value="1"/>
</dbReference>
<evidence type="ECO:0000256" key="4">
    <source>
        <dbReference type="ARBA" id="ARBA00022729"/>
    </source>
</evidence>
<comment type="similarity">
    <text evidence="1 6">Belongs to the expansin family. Expansin A subfamily.</text>
</comment>
<evidence type="ECO:0000256" key="5">
    <source>
        <dbReference type="ARBA" id="ARBA00023136"/>
    </source>
</evidence>
<dbReference type="InterPro" id="IPR009009">
    <property type="entry name" value="RlpA-like_DPBB"/>
</dbReference>
<feature type="domain" description="Expansin-like EG45" evidence="7">
    <location>
        <begin position="37"/>
        <end position="143"/>
    </location>
</feature>
<comment type="function">
    <text evidence="6">Causes loosening and extension of plant cell walls by disrupting non-covalent bonding between cellulose microfibrils and matrix glucans. No enzymatic activity has been found.</text>
</comment>
<sequence length="235" mass="25825">MSVICVLVTLFSFGAILSRAQSWDAAHATYYSNGPYGGACGYFDISRMGYGTMTAALSIPLFSGGESCGACFRIRCVGDRACHNKEIVVTATNLCPQGSYGSWCDTPKRHFDLAPPAFGEIAEMTVGHVPIGYEKVTCARRGGIRFLFRGNDDWFQTLVFNVGGAGDVTAVSIRGANTGWISMTRAWGQNWEMYRVLKNQPLSFMVRIGDGRTVSSWNVANSDWQYGQTYEGYQF</sequence>
<evidence type="ECO:0000313" key="10">
    <source>
        <dbReference type="Proteomes" id="UP001605036"/>
    </source>
</evidence>
<dbReference type="SMART" id="SM00837">
    <property type="entry name" value="DPBB_1"/>
    <property type="match status" value="1"/>
</dbReference>
<keyword evidence="10" id="KW-1185">Reference proteome</keyword>
<dbReference type="AlphaFoldDB" id="A0ABD1Z2A7"/>
<dbReference type="EMBL" id="JBHFFA010000002">
    <property type="protein sequence ID" value="KAL2641924.1"/>
    <property type="molecule type" value="Genomic_DNA"/>
</dbReference>
<feature type="chain" id="PRO_5044529015" description="Expansin" evidence="6">
    <location>
        <begin position="21"/>
        <end position="235"/>
    </location>
</feature>
<keyword evidence="4 6" id="KW-0732">Signal</keyword>
<keyword evidence="2 6" id="KW-0134">Cell wall</keyword>
<dbReference type="PRINTS" id="PR01225">
    <property type="entry name" value="EXPANSNFAMLY"/>
</dbReference>
<dbReference type="GO" id="GO:0071555">
    <property type="term" value="P:cell wall organization"/>
    <property type="evidence" value="ECO:0007669"/>
    <property type="project" value="UniProtKB-KW"/>
</dbReference>
<keyword evidence="5" id="KW-0472">Membrane</keyword>
<gene>
    <name evidence="9" type="ORF">R1flu_009511</name>
</gene>
<reference evidence="9 10" key="1">
    <citation type="submission" date="2024-09" db="EMBL/GenBank/DDBJ databases">
        <title>Chromosome-scale assembly of Riccia fluitans.</title>
        <authorList>
            <person name="Paukszto L."/>
            <person name="Sawicki J."/>
            <person name="Karawczyk K."/>
            <person name="Piernik-Szablinska J."/>
            <person name="Szczecinska M."/>
            <person name="Mazdziarz M."/>
        </authorList>
    </citation>
    <scope>NUCLEOTIDE SEQUENCE [LARGE SCALE GENOMIC DNA]</scope>
    <source>
        <strain evidence="9">Rf_01</strain>
        <tissue evidence="9">Aerial parts of the thallus</tissue>
    </source>
</reference>
<comment type="caution">
    <text evidence="9">The sequence shown here is derived from an EMBL/GenBank/DDBJ whole genome shotgun (WGS) entry which is preliminary data.</text>
</comment>
<dbReference type="InterPro" id="IPR036908">
    <property type="entry name" value="RlpA-like_sf"/>
</dbReference>
<dbReference type="PANTHER" id="PTHR31867">
    <property type="entry name" value="EXPANSIN-A15"/>
    <property type="match status" value="1"/>
</dbReference>
<accession>A0ABD1Z2A7</accession>
<dbReference type="Proteomes" id="UP001605036">
    <property type="component" value="Unassembled WGS sequence"/>
</dbReference>
<dbReference type="InterPro" id="IPR007112">
    <property type="entry name" value="Expansin/allergen_DPBB_dom"/>
</dbReference>
<dbReference type="Gene3D" id="2.40.40.10">
    <property type="entry name" value="RlpA-like domain"/>
    <property type="match status" value="1"/>
</dbReference>
<comment type="subcellular location">
    <subcellularLocation>
        <location evidence="6">Secreted</location>
        <location evidence="6">Cell wall</location>
    </subcellularLocation>
    <subcellularLocation>
        <location evidence="6">Membrane</location>
        <topology evidence="6">Peripheral membrane protein</topology>
    </subcellularLocation>
</comment>
<dbReference type="PROSITE" id="PS50843">
    <property type="entry name" value="EXPANSIN_CBD"/>
    <property type="match status" value="1"/>
</dbReference>